<accession>A0AAQ3M7P6</accession>
<sequence>MARFLSQEVRNQVAGHLDSRTYRNNYQDQHISIDVAGLAKGQNTEDMLIRKLNNLATDADPNADIPLPLEAYEQIDKLPDVVSLRDNYRRLGECVKEKYGSIKDAPNSEELLQQYELAKRKYRAKKEFHKAQRLAQLRLDYFALKDTPIIDAQPKGSDESRKPWSIKEGPTLSIPERSALADLIGAEDMRCPVIRSQKAAAVQFMADLYSRVELRRASAVPGGNRVNKSSVEPKTM</sequence>
<dbReference type="EMBL" id="CP138589">
    <property type="protein sequence ID" value="WPH03432.1"/>
    <property type="molecule type" value="Genomic_DNA"/>
</dbReference>
<name>A0AAQ3M7P6_9PEZI</name>
<proteinExistence type="predicted"/>
<dbReference type="Proteomes" id="UP001303373">
    <property type="component" value="Chromosome 10"/>
</dbReference>
<keyword evidence="2" id="KW-1185">Reference proteome</keyword>
<dbReference type="PANTHER" id="PTHR37535">
    <property type="entry name" value="FLUG DOMAIN PROTEIN"/>
    <property type="match status" value="1"/>
</dbReference>
<evidence type="ECO:0000313" key="1">
    <source>
        <dbReference type="EMBL" id="WPH03432.1"/>
    </source>
</evidence>
<protein>
    <submittedName>
        <fullName evidence="1">Uncharacterized protein</fullName>
    </submittedName>
</protein>
<organism evidence="1 2">
    <name type="scientific">Acrodontium crateriforme</name>
    <dbReference type="NCBI Taxonomy" id="150365"/>
    <lineage>
        <taxon>Eukaryota</taxon>
        <taxon>Fungi</taxon>
        <taxon>Dikarya</taxon>
        <taxon>Ascomycota</taxon>
        <taxon>Pezizomycotina</taxon>
        <taxon>Dothideomycetes</taxon>
        <taxon>Dothideomycetidae</taxon>
        <taxon>Mycosphaerellales</taxon>
        <taxon>Teratosphaeriaceae</taxon>
        <taxon>Acrodontium</taxon>
    </lineage>
</organism>
<reference evidence="1 2" key="1">
    <citation type="submission" date="2023-11" db="EMBL/GenBank/DDBJ databases">
        <title>An acidophilic fungus is an integral part of prey digestion in a carnivorous sundew plant.</title>
        <authorList>
            <person name="Tsai I.J."/>
        </authorList>
    </citation>
    <scope>NUCLEOTIDE SEQUENCE [LARGE SCALE GENOMIC DNA]</scope>
    <source>
        <strain evidence="1">169a</strain>
    </source>
</reference>
<dbReference type="AlphaFoldDB" id="A0AAQ3M7P6"/>
<dbReference type="Pfam" id="PF11917">
    <property type="entry name" value="DUF3435"/>
    <property type="match status" value="1"/>
</dbReference>
<dbReference type="InterPro" id="IPR021842">
    <property type="entry name" value="DUF3435"/>
</dbReference>
<gene>
    <name evidence="1" type="ORF">R9X50_00631200</name>
</gene>
<evidence type="ECO:0000313" key="2">
    <source>
        <dbReference type="Proteomes" id="UP001303373"/>
    </source>
</evidence>
<dbReference type="PANTHER" id="PTHR37535:SF4">
    <property type="entry name" value="FLUG DOMAIN-CONTAINING PROTEIN"/>
    <property type="match status" value="1"/>
</dbReference>